<dbReference type="Proteomes" id="UP001217178">
    <property type="component" value="Unassembled WGS sequence"/>
</dbReference>
<protein>
    <submittedName>
        <fullName evidence="1">Uncharacterized protein</fullName>
    </submittedName>
</protein>
<dbReference type="EMBL" id="JAQRFI010000022">
    <property type="protein sequence ID" value="MDC9589811.1"/>
    <property type="molecule type" value="Genomic_DNA"/>
</dbReference>
<dbReference type="Pfam" id="PF09481">
    <property type="entry name" value="CRISPR_Cse1"/>
    <property type="match status" value="1"/>
</dbReference>
<name>A0ABT5LFC1_9GAMM</name>
<reference evidence="1 2" key="1">
    <citation type="submission" date="2023-02" db="EMBL/GenBank/DDBJ databases">
        <title>Entomopathogenic bacteria.</title>
        <authorList>
            <person name="Machado R.A."/>
        </authorList>
    </citation>
    <scope>NUCLEOTIDE SEQUENCE [LARGE SCALE GENOMIC DNA]</scope>
    <source>
        <strain evidence="1 2">XENO-10</strain>
    </source>
</reference>
<evidence type="ECO:0000313" key="2">
    <source>
        <dbReference type="Proteomes" id="UP001217178"/>
    </source>
</evidence>
<organism evidence="1 2">
    <name type="scientific">Xenorhabdus yunnanensis</name>
    <dbReference type="NCBI Taxonomy" id="3025878"/>
    <lineage>
        <taxon>Bacteria</taxon>
        <taxon>Pseudomonadati</taxon>
        <taxon>Pseudomonadota</taxon>
        <taxon>Gammaproteobacteria</taxon>
        <taxon>Enterobacterales</taxon>
        <taxon>Morganellaceae</taxon>
        <taxon>Xenorhabdus</taxon>
    </lineage>
</organism>
<dbReference type="InterPro" id="IPR013381">
    <property type="entry name" value="CRISPR-assoc_prot_Cse1"/>
</dbReference>
<dbReference type="RefSeq" id="WP_273555127.1">
    <property type="nucleotide sequence ID" value="NZ_JAQRFI010000022.1"/>
</dbReference>
<keyword evidence="2" id="KW-1185">Reference proteome</keyword>
<comment type="caution">
    <text evidence="1">The sequence shown here is derived from an EMBL/GenBank/DDBJ whole genome shotgun (WGS) entry which is preliminary data.</text>
</comment>
<accession>A0ABT5LFC1</accession>
<evidence type="ECO:0000313" key="1">
    <source>
        <dbReference type="EMBL" id="MDC9589811.1"/>
    </source>
</evidence>
<gene>
    <name evidence="1" type="ORF">PSI23_11005</name>
</gene>
<proteinExistence type="predicted"/>
<sequence>MDLLNDKWVPVMQNGEFTRITIDEAINLPLSHLAFSRFEFHFAFLLLIIGIKKYPYKSWSVLSESERFMQDSRAQSGNLKPIGLLLLNSPSEIGIKNNTDHFVKRNNCQQMCVPCATIALYTKTQFVSAGGVGLRAGMYFNTVTYFIEKETLGETIKINTSGSKDTSIYFSTPNYYWLDSSSPTHGECSICGNNTHVITYFWQKGKPESEKLIYEPTPHNARTINSKRFMVPPVSSEISIIDGCSRGSYRAIPPEVVSSNATIGDNIIALNIFSEKAKLIKLSAHKFKLREKFEWTPIQLCVEAVLKMNIGGLNPDFESTLAGEVYHNISNNILYCGYNEFRSSLNVLDMYCPNSPDQNGNPLQFMKKMKIFEHYHSEIKKFNKVRLAREFKQQRLKQINQEKAISLLYEFGLTLDDLADLISSEPHP</sequence>